<dbReference type="EMBL" id="UYSL01006066">
    <property type="protein sequence ID" value="VDL67359.1"/>
    <property type="molecule type" value="Genomic_DNA"/>
</dbReference>
<dbReference type="WBParaSite" id="NBR_0000376901-mRNA-1">
    <property type="protein sequence ID" value="NBR_0000376901-mRNA-1"/>
    <property type="gene ID" value="NBR_0000376901"/>
</dbReference>
<proteinExistence type="predicted"/>
<dbReference type="Proteomes" id="UP000271162">
    <property type="component" value="Unassembled WGS sequence"/>
</dbReference>
<evidence type="ECO:0000313" key="4">
    <source>
        <dbReference type="WBParaSite" id="NBR_0000376901-mRNA-1"/>
    </source>
</evidence>
<gene>
    <name evidence="2" type="ORF">NBR_LOCUS3770</name>
</gene>
<reference evidence="2 3" key="2">
    <citation type="submission" date="2018-11" db="EMBL/GenBank/DDBJ databases">
        <authorList>
            <consortium name="Pathogen Informatics"/>
        </authorList>
    </citation>
    <scope>NUCLEOTIDE SEQUENCE [LARGE SCALE GENOMIC DNA]</scope>
</reference>
<organism evidence="4">
    <name type="scientific">Nippostrongylus brasiliensis</name>
    <name type="common">Rat hookworm</name>
    <dbReference type="NCBI Taxonomy" id="27835"/>
    <lineage>
        <taxon>Eukaryota</taxon>
        <taxon>Metazoa</taxon>
        <taxon>Ecdysozoa</taxon>
        <taxon>Nematoda</taxon>
        <taxon>Chromadorea</taxon>
        <taxon>Rhabditida</taxon>
        <taxon>Rhabditina</taxon>
        <taxon>Rhabditomorpha</taxon>
        <taxon>Strongyloidea</taxon>
        <taxon>Heligmosomidae</taxon>
        <taxon>Nippostrongylus</taxon>
    </lineage>
</organism>
<evidence type="ECO:0000313" key="3">
    <source>
        <dbReference type="Proteomes" id="UP000271162"/>
    </source>
</evidence>
<feature type="compositionally biased region" description="Basic residues" evidence="1">
    <location>
        <begin position="51"/>
        <end position="68"/>
    </location>
</feature>
<evidence type="ECO:0000313" key="2">
    <source>
        <dbReference type="EMBL" id="VDL67359.1"/>
    </source>
</evidence>
<dbReference type="AlphaFoldDB" id="A0A0N4XML7"/>
<sequence length="125" mass="14593">MQASPLRIRTIDSHVEEASSSETNAIRALKRQEELKKAMERHRLEIEPQPRRRKIRKAKKSKKLLKKSRYTDDDSGAVTVQSNSEEFRTVIRRMPETVRSSPSFSVLLVQQRRQANSFFTQFSFG</sequence>
<feature type="region of interest" description="Disordered" evidence="1">
    <location>
        <begin position="1"/>
        <end position="22"/>
    </location>
</feature>
<name>A0A0N4XML7_NIPBR</name>
<evidence type="ECO:0000256" key="1">
    <source>
        <dbReference type="SAM" id="MobiDB-lite"/>
    </source>
</evidence>
<accession>A0A0N4XML7</accession>
<protein>
    <submittedName>
        <fullName evidence="2 4">Uncharacterized protein</fullName>
    </submittedName>
</protein>
<feature type="region of interest" description="Disordered" evidence="1">
    <location>
        <begin position="44"/>
        <end position="82"/>
    </location>
</feature>
<reference evidence="4" key="1">
    <citation type="submission" date="2017-02" db="UniProtKB">
        <authorList>
            <consortium name="WormBaseParasite"/>
        </authorList>
    </citation>
    <scope>IDENTIFICATION</scope>
</reference>
<keyword evidence="3" id="KW-1185">Reference proteome</keyword>